<feature type="region of interest" description="Disordered" evidence="1">
    <location>
        <begin position="1"/>
        <end position="23"/>
    </location>
</feature>
<feature type="compositionally biased region" description="Basic and acidic residues" evidence="1">
    <location>
        <begin position="7"/>
        <end position="23"/>
    </location>
</feature>
<gene>
    <name evidence="2" type="ORF">RM574_07700</name>
</gene>
<comment type="caution">
    <text evidence="2">The sequence shown here is derived from an EMBL/GenBank/DDBJ whole genome shotgun (WGS) entry which is preliminary data.</text>
</comment>
<dbReference type="AlphaFoldDB" id="A0ABD5E2M4"/>
<organism evidence="2 3">
    <name type="scientific">Streptomyces evansiae</name>
    <dbReference type="NCBI Taxonomy" id="3075535"/>
    <lineage>
        <taxon>Bacteria</taxon>
        <taxon>Bacillati</taxon>
        <taxon>Actinomycetota</taxon>
        <taxon>Actinomycetes</taxon>
        <taxon>Kitasatosporales</taxon>
        <taxon>Streptomycetaceae</taxon>
        <taxon>Streptomyces</taxon>
    </lineage>
</organism>
<dbReference type="Proteomes" id="UP001183607">
    <property type="component" value="Unassembled WGS sequence"/>
</dbReference>
<protein>
    <submittedName>
        <fullName evidence="2">Translation initiation factor IF-2</fullName>
    </submittedName>
</protein>
<feature type="region of interest" description="Disordered" evidence="1">
    <location>
        <begin position="64"/>
        <end position="98"/>
    </location>
</feature>
<keyword evidence="2" id="KW-0648">Protein biosynthesis</keyword>
<dbReference type="EMBL" id="JAVRER010000008">
    <property type="protein sequence ID" value="MDT0415374.1"/>
    <property type="molecule type" value="Genomic_DNA"/>
</dbReference>
<evidence type="ECO:0000313" key="2">
    <source>
        <dbReference type="EMBL" id="MDT0415374.1"/>
    </source>
</evidence>
<accession>A0ABD5E2M4</accession>
<proteinExistence type="predicted"/>
<dbReference type="GO" id="GO:0003743">
    <property type="term" value="F:translation initiation factor activity"/>
    <property type="evidence" value="ECO:0007669"/>
    <property type="project" value="UniProtKB-KW"/>
</dbReference>
<reference evidence="3" key="1">
    <citation type="submission" date="2023-07" db="EMBL/GenBank/DDBJ databases">
        <title>30 novel species of actinomycetes from the DSMZ collection.</title>
        <authorList>
            <person name="Nouioui I."/>
        </authorList>
    </citation>
    <scope>NUCLEOTIDE SEQUENCE [LARGE SCALE GENOMIC DNA]</scope>
    <source>
        <strain evidence="3">DSM 41982</strain>
    </source>
</reference>
<dbReference type="RefSeq" id="WP_311676814.1">
    <property type="nucleotide sequence ID" value="NZ_JAVRER010000008.1"/>
</dbReference>
<sequence length="246" mass="25449">MTGPADDDQRRAPETGATAHEEDRLRHAFALIAAECGDAGAGFGADVDSGAEAGFGADVDSRAEAGSLADTGPRTEAGPRVDAAARPTSPRLLRPPRFSRPGWRRARAIGSGLVALTACVTLFTVVARTGGGGADSADGAASKADGGAAAKSVQRCDAYRTVVRGELTAVRALPDGRVRVTVRVSDWLRPPSGEPTARFDVPAPAGDAYRAGQRVLVEVPRQEDAPPRVTTGRGDTERRLRVLGCG</sequence>
<name>A0ABD5E2M4_9ACTN</name>
<keyword evidence="2" id="KW-0396">Initiation factor</keyword>
<feature type="compositionally biased region" description="Low complexity" evidence="1">
    <location>
        <begin position="86"/>
        <end position="98"/>
    </location>
</feature>
<evidence type="ECO:0000313" key="3">
    <source>
        <dbReference type="Proteomes" id="UP001183607"/>
    </source>
</evidence>
<evidence type="ECO:0000256" key="1">
    <source>
        <dbReference type="SAM" id="MobiDB-lite"/>
    </source>
</evidence>